<dbReference type="Proteomes" id="UP000715781">
    <property type="component" value="Unassembled WGS sequence"/>
</dbReference>
<protein>
    <recommendedName>
        <fullName evidence="2">histidine kinase</fullName>
        <ecNumber evidence="2">2.7.13.3</ecNumber>
    </recommendedName>
</protein>
<dbReference type="PANTHER" id="PTHR43304:SF1">
    <property type="entry name" value="PAC DOMAIN-CONTAINING PROTEIN"/>
    <property type="match status" value="1"/>
</dbReference>
<dbReference type="EC" id="2.7.13.3" evidence="2"/>
<evidence type="ECO:0000256" key="5">
    <source>
        <dbReference type="ARBA" id="ARBA00022777"/>
    </source>
</evidence>
<dbReference type="PANTHER" id="PTHR43304">
    <property type="entry name" value="PHYTOCHROME-LIKE PROTEIN CPH1"/>
    <property type="match status" value="1"/>
</dbReference>
<dbReference type="Pfam" id="PF00512">
    <property type="entry name" value="HisKA"/>
    <property type="match status" value="1"/>
</dbReference>
<dbReference type="InterPro" id="IPR052162">
    <property type="entry name" value="Sensor_kinase/Photoreceptor"/>
</dbReference>
<accession>A0A951Q3N6</accession>
<evidence type="ECO:0000256" key="1">
    <source>
        <dbReference type="ARBA" id="ARBA00000085"/>
    </source>
</evidence>
<dbReference type="InterPro" id="IPR036097">
    <property type="entry name" value="HisK_dim/P_sf"/>
</dbReference>
<evidence type="ECO:0000313" key="8">
    <source>
        <dbReference type="Proteomes" id="UP000715781"/>
    </source>
</evidence>
<dbReference type="SMART" id="SM00388">
    <property type="entry name" value="HisKA"/>
    <property type="match status" value="1"/>
</dbReference>
<dbReference type="Gene3D" id="1.10.287.130">
    <property type="match status" value="1"/>
</dbReference>
<organism evidence="7 8">
    <name type="scientific">Mojavia pulchra JT2-VF2</name>
    <dbReference type="NCBI Taxonomy" id="287848"/>
    <lineage>
        <taxon>Bacteria</taxon>
        <taxon>Bacillati</taxon>
        <taxon>Cyanobacteriota</taxon>
        <taxon>Cyanophyceae</taxon>
        <taxon>Nostocales</taxon>
        <taxon>Nostocaceae</taxon>
    </lineage>
</organism>
<evidence type="ECO:0000256" key="2">
    <source>
        <dbReference type="ARBA" id="ARBA00012438"/>
    </source>
</evidence>
<proteinExistence type="predicted"/>
<dbReference type="SUPFAM" id="SSF47384">
    <property type="entry name" value="Homodimeric domain of signal transducing histidine kinase"/>
    <property type="match status" value="1"/>
</dbReference>
<name>A0A951Q3N6_9NOST</name>
<comment type="caution">
    <text evidence="7">The sequence shown here is derived from an EMBL/GenBank/DDBJ whole genome shotgun (WGS) entry which is preliminary data.</text>
</comment>
<dbReference type="CDD" id="cd00082">
    <property type="entry name" value="HisKA"/>
    <property type="match status" value="1"/>
</dbReference>
<dbReference type="GO" id="GO:0000155">
    <property type="term" value="F:phosphorelay sensor kinase activity"/>
    <property type="evidence" value="ECO:0007669"/>
    <property type="project" value="InterPro"/>
</dbReference>
<dbReference type="InterPro" id="IPR003661">
    <property type="entry name" value="HisK_dim/P_dom"/>
</dbReference>
<sequence length="108" mass="12030">MIHDLQEPLHAIAGYSQLFEQEYQNRLDKAAQEYLAYIVDGAVRMRQLIQDLLAYSRVGTRGQVLSSIDSNVALNQALSNLQVAIAQSNAIITHDHLPTLLADKTQLV</sequence>
<comment type="catalytic activity">
    <reaction evidence="1">
        <text>ATP + protein L-histidine = ADP + protein N-phospho-L-histidine.</text>
        <dbReference type="EC" id="2.7.13.3"/>
    </reaction>
</comment>
<keyword evidence="5" id="KW-0418">Kinase</keyword>
<evidence type="ECO:0000259" key="6">
    <source>
        <dbReference type="SMART" id="SM00388"/>
    </source>
</evidence>
<reference evidence="7" key="1">
    <citation type="submission" date="2021-05" db="EMBL/GenBank/DDBJ databases">
        <authorList>
            <person name="Pietrasiak N."/>
            <person name="Ward R."/>
            <person name="Stajich J.E."/>
            <person name="Kurbessoian T."/>
        </authorList>
    </citation>
    <scope>NUCLEOTIDE SEQUENCE</scope>
    <source>
        <strain evidence="7">JT2-VF2</strain>
    </source>
</reference>
<keyword evidence="3" id="KW-0597">Phosphoprotein</keyword>
<evidence type="ECO:0000256" key="4">
    <source>
        <dbReference type="ARBA" id="ARBA00022679"/>
    </source>
</evidence>
<evidence type="ECO:0000313" key="7">
    <source>
        <dbReference type="EMBL" id="MBW4564313.1"/>
    </source>
</evidence>
<keyword evidence="4" id="KW-0808">Transferase</keyword>
<feature type="domain" description="Signal transduction histidine kinase dimerisation/phosphoacceptor" evidence="6">
    <location>
        <begin position="1"/>
        <end position="61"/>
    </location>
</feature>
<evidence type="ECO:0000256" key="3">
    <source>
        <dbReference type="ARBA" id="ARBA00022553"/>
    </source>
</evidence>
<gene>
    <name evidence="7" type="ORF">KME32_24865</name>
</gene>
<reference evidence="7" key="2">
    <citation type="journal article" date="2022" name="Microbiol. Resour. Announc.">
        <title>Metagenome Sequencing to Explore Phylogenomics of Terrestrial Cyanobacteria.</title>
        <authorList>
            <person name="Ward R.D."/>
            <person name="Stajich J.E."/>
            <person name="Johansen J.R."/>
            <person name="Huntemann M."/>
            <person name="Clum A."/>
            <person name="Foster B."/>
            <person name="Foster B."/>
            <person name="Roux S."/>
            <person name="Palaniappan K."/>
            <person name="Varghese N."/>
            <person name="Mukherjee S."/>
            <person name="Reddy T.B.K."/>
            <person name="Daum C."/>
            <person name="Copeland A."/>
            <person name="Chen I.A."/>
            <person name="Ivanova N.N."/>
            <person name="Kyrpides N.C."/>
            <person name="Shapiro N."/>
            <person name="Eloe-Fadrosh E.A."/>
            <person name="Pietrasiak N."/>
        </authorList>
    </citation>
    <scope>NUCLEOTIDE SEQUENCE</scope>
    <source>
        <strain evidence="7">JT2-VF2</strain>
    </source>
</reference>
<dbReference type="EMBL" id="JAHHHN010000020">
    <property type="protein sequence ID" value="MBW4564313.1"/>
    <property type="molecule type" value="Genomic_DNA"/>
</dbReference>
<dbReference type="AlphaFoldDB" id="A0A951Q3N6"/>